<feature type="domain" description="CCHC-type" evidence="2">
    <location>
        <begin position="34"/>
        <end position="49"/>
    </location>
</feature>
<accession>A0A699Q3V9</accession>
<reference evidence="3" key="1">
    <citation type="journal article" date="2019" name="Sci. Rep.">
        <title>Draft genome of Tanacetum cinerariifolium, the natural source of mosquito coil.</title>
        <authorList>
            <person name="Yamashiro T."/>
            <person name="Shiraishi A."/>
            <person name="Satake H."/>
            <person name="Nakayama K."/>
        </authorList>
    </citation>
    <scope>NUCLEOTIDE SEQUENCE</scope>
</reference>
<dbReference type="SMART" id="SM00343">
    <property type="entry name" value="ZnF_C2HC"/>
    <property type="match status" value="1"/>
</dbReference>
<organism evidence="3">
    <name type="scientific">Tanacetum cinerariifolium</name>
    <name type="common">Dalmatian daisy</name>
    <name type="synonym">Chrysanthemum cinerariifolium</name>
    <dbReference type="NCBI Taxonomy" id="118510"/>
    <lineage>
        <taxon>Eukaryota</taxon>
        <taxon>Viridiplantae</taxon>
        <taxon>Streptophyta</taxon>
        <taxon>Embryophyta</taxon>
        <taxon>Tracheophyta</taxon>
        <taxon>Spermatophyta</taxon>
        <taxon>Magnoliopsida</taxon>
        <taxon>eudicotyledons</taxon>
        <taxon>Gunneridae</taxon>
        <taxon>Pentapetalae</taxon>
        <taxon>asterids</taxon>
        <taxon>campanulids</taxon>
        <taxon>Asterales</taxon>
        <taxon>Asteraceae</taxon>
        <taxon>Asteroideae</taxon>
        <taxon>Anthemideae</taxon>
        <taxon>Anthemidinae</taxon>
        <taxon>Tanacetum</taxon>
    </lineage>
</organism>
<dbReference type="InterPro" id="IPR001969">
    <property type="entry name" value="Aspartic_peptidase_AS"/>
</dbReference>
<keyword evidence="1" id="KW-0479">Metal-binding</keyword>
<keyword evidence="1" id="KW-0863">Zinc-finger</keyword>
<dbReference type="PANTHER" id="PTHR15503">
    <property type="entry name" value="LDOC1 RELATED"/>
    <property type="match status" value="1"/>
</dbReference>
<name>A0A699Q3V9_TANCI</name>
<dbReference type="Gene3D" id="2.40.70.10">
    <property type="entry name" value="Acid Proteases"/>
    <property type="match status" value="1"/>
</dbReference>
<dbReference type="PROSITE" id="PS00141">
    <property type="entry name" value="ASP_PROTEASE"/>
    <property type="match status" value="1"/>
</dbReference>
<dbReference type="Pfam" id="PF08284">
    <property type="entry name" value="RVP_2"/>
    <property type="match status" value="1"/>
</dbReference>
<comment type="caution">
    <text evidence="3">The sequence shown here is derived from an EMBL/GenBank/DDBJ whole genome shotgun (WGS) entry which is preliminary data.</text>
</comment>
<dbReference type="EMBL" id="BKCJ010985331">
    <property type="protein sequence ID" value="GFC60407.1"/>
    <property type="molecule type" value="Genomic_DNA"/>
</dbReference>
<dbReference type="SUPFAM" id="SSF50630">
    <property type="entry name" value="Acid proteases"/>
    <property type="match status" value="1"/>
</dbReference>
<evidence type="ECO:0000313" key="3">
    <source>
        <dbReference type="EMBL" id="GFC60407.1"/>
    </source>
</evidence>
<dbReference type="InterPro" id="IPR001878">
    <property type="entry name" value="Znf_CCHC"/>
</dbReference>
<dbReference type="InterPro" id="IPR036875">
    <property type="entry name" value="Znf_CCHC_sf"/>
</dbReference>
<dbReference type="PROSITE" id="PS50158">
    <property type="entry name" value="ZF_CCHC"/>
    <property type="match status" value="1"/>
</dbReference>
<dbReference type="Pfam" id="PF00098">
    <property type="entry name" value="zf-CCHC"/>
    <property type="match status" value="1"/>
</dbReference>
<evidence type="ECO:0000259" key="2">
    <source>
        <dbReference type="PROSITE" id="PS50158"/>
    </source>
</evidence>
<sequence>SQQSSGPSEGYSYLVFTTCGRRHPGECRRAAGTCFKCGQAGHLQKDCKKNTTASTSGQADKKPDALGRVFAITEGHAANTSGTITSTLFIYGDDVFVLFDTGATHSVISFTFASRVTTTPSLLDHVLCISMPIQDSVRITYVYRSLLLQFDDKIRAINALPLEMCEFDLILGMDWLTEHHATIDCLSYRVIFGDVHAPEFVYHGSLPGKSMQIISALQARTLLSHGCEGFLAMIHDMTSDVSPIHEQTIVSEFPDVFPDELPGIPPVR</sequence>
<evidence type="ECO:0000256" key="1">
    <source>
        <dbReference type="PROSITE-ProRule" id="PRU00047"/>
    </source>
</evidence>
<dbReference type="AlphaFoldDB" id="A0A699Q3V9"/>
<dbReference type="GO" id="GO:0006508">
    <property type="term" value="P:proteolysis"/>
    <property type="evidence" value="ECO:0007669"/>
    <property type="project" value="InterPro"/>
</dbReference>
<dbReference type="SUPFAM" id="SSF57756">
    <property type="entry name" value="Retrovirus zinc finger-like domains"/>
    <property type="match status" value="1"/>
</dbReference>
<proteinExistence type="predicted"/>
<dbReference type="Gene3D" id="4.10.60.10">
    <property type="entry name" value="Zinc finger, CCHC-type"/>
    <property type="match status" value="1"/>
</dbReference>
<dbReference type="CDD" id="cd00303">
    <property type="entry name" value="retropepsin_like"/>
    <property type="match status" value="1"/>
</dbReference>
<gene>
    <name evidence="3" type="ORF">Tci_832377</name>
</gene>
<keyword evidence="1" id="KW-0862">Zinc</keyword>
<protein>
    <recommendedName>
        <fullName evidence="2">CCHC-type domain-containing protein</fullName>
    </recommendedName>
</protein>
<dbReference type="GO" id="GO:0008270">
    <property type="term" value="F:zinc ion binding"/>
    <property type="evidence" value="ECO:0007669"/>
    <property type="project" value="UniProtKB-KW"/>
</dbReference>
<dbReference type="InterPro" id="IPR032567">
    <property type="entry name" value="RTL1-rel"/>
</dbReference>
<feature type="non-terminal residue" evidence="3">
    <location>
        <position position="1"/>
    </location>
</feature>
<dbReference type="InterPro" id="IPR021109">
    <property type="entry name" value="Peptidase_aspartic_dom_sf"/>
</dbReference>
<dbReference type="GO" id="GO:0003676">
    <property type="term" value="F:nucleic acid binding"/>
    <property type="evidence" value="ECO:0007669"/>
    <property type="project" value="InterPro"/>
</dbReference>
<dbReference type="PANTHER" id="PTHR15503:SF42">
    <property type="entry name" value="ZINC FINGER, CCHC-TYPE, RETROTRANSPOSON GAG DOMAIN, ASPARTIC PEPTIDASE DOMAIN PROTEIN-RELATED"/>
    <property type="match status" value="1"/>
</dbReference>
<dbReference type="GO" id="GO:0004190">
    <property type="term" value="F:aspartic-type endopeptidase activity"/>
    <property type="evidence" value="ECO:0007669"/>
    <property type="project" value="InterPro"/>
</dbReference>